<gene>
    <name evidence="1" type="ORF">JOC74_002740</name>
</gene>
<comment type="caution">
    <text evidence="1">The sequence shown here is derived from an EMBL/GenBank/DDBJ whole genome shotgun (WGS) entry which is preliminary data.</text>
</comment>
<dbReference type="Proteomes" id="UP000674416">
    <property type="component" value="Unassembled WGS sequence"/>
</dbReference>
<protein>
    <submittedName>
        <fullName evidence="1">Uncharacterized protein</fullName>
    </submittedName>
</protein>
<reference evidence="1 2" key="1">
    <citation type="submission" date="2021-01" db="EMBL/GenBank/DDBJ databases">
        <title>Genomic Encyclopedia of Type Strains, Phase IV (KMG-IV): sequencing the most valuable type-strain genomes for metagenomic binning, comparative biology and taxonomic classification.</title>
        <authorList>
            <person name="Goeker M."/>
        </authorList>
    </citation>
    <scope>NUCLEOTIDE SEQUENCE [LARGE SCALE GENOMIC DNA]</scope>
    <source>
        <strain evidence="1 2">DSM 103394</strain>
    </source>
</reference>
<evidence type="ECO:0000313" key="2">
    <source>
        <dbReference type="Proteomes" id="UP000674416"/>
    </source>
</evidence>
<keyword evidence="2" id="KW-1185">Reference proteome</keyword>
<proteinExistence type="predicted"/>
<evidence type="ECO:0000313" key="1">
    <source>
        <dbReference type="EMBL" id="MBP1082247.1"/>
    </source>
</evidence>
<accession>A0ABS4CY06</accession>
<name>A0ABS4CY06_9BACI</name>
<organism evidence="1 2">
    <name type="scientific">Bacillus capparidis</name>
    <dbReference type="NCBI Taxonomy" id="1840411"/>
    <lineage>
        <taxon>Bacteria</taxon>
        <taxon>Bacillati</taxon>
        <taxon>Bacillota</taxon>
        <taxon>Bacilli</taxon>
        <taxon>Bacillales</taxon>
        <taxon>Bacillaceae</taxon>
        <taxon>Bacillus</taxon>
    </lineage>
</organism>
<dbReference type="EMBL" id="JAFDST010000002">
    <property type="protein sequence ID" value="MBP1082247.1"/>
    <property type="molecule type" value="Genomic_DNA"/>
</dbReference>
<sequence length="31" mass="3377">MKVVAEAVFYLLKNRFVTDTVGQGGGGHRLL</sequence>